<keyword evidence="2" id="KW-0472">Membrane</keyword>
<evidence type="ECO:0000313" key="4">
    <source>
        <dbReference type="Proteomes" id="UP000238823"/>
    </source>
</evidence>
<proteinExistence type="predicted"/>
<feature type="transmembrane region" description="Helical" evidence="2">
    <location>
        <begin position="6"/>
        <end position="26"/>
    </location>
</feature>
<dbReference type="EMBL" id="PVNL01000096">
    <property type="protein sequence ID" value="PRQ05219.1"/>
    <property type="molecule type" value="Genomic_DNA"/>
</dbReference>
<sequence>MTVEHLALILAGFSIGVAAGESYLLILRRSLRKLIDQRESASTLWSAPARVAIPVLALALVAKWHGLALVGAVVGLLLTQLTAQFTAQFAAKTSARPLPRSAPTPRRLQAPR</sequence>
<dbReference type="AlphaFoldDB" id="A0A2S9YJE3"/>
<dbReference type="Pfam" id="PF12966">
    <property type="entry name" value="AtpR"/>
    <property type="match status" value="1"/>
</dbReference>
<organism evidence="3 4">
    <name type="scientific">Enhygromyxa salina</name>
    <dbReference type="NCBI Taxonomy" id="215803"/>
    <lineage>
        <taxon>Bacteria</taxon>
        <taxon>Pseudomonadati</taxon>
        <taxon>Myxococcota</taxon>
        <taxon>Polyangia</taxon>
        <taxon>Nannocystales</taxon>
        <taxon>Nannocystaceae</taxon>
        <taxon>Enhygromyxa</taxon>
    </lineage>
</organism>
<keyword evidence="2" id="KW-0812">Transmembrane</keyword>
<evidence type="ECO:0000256" key="1">
    <source>
        <dbReference type="SAM" id="MobiDB-lite"/>
    </source>
</evidence>
<evidence type="ECO:0000256" key="2">
    <source>
        <dbReference type="SAM" id="Phobius"/>
    </source>
</evidence>
<dbReference type="InterPro" id="IPR017581">
    <property type="entry name" value="AtpR-like"/>
</dbReference>
<accession>A0A2S9YJE3</accession>
<feature type="region of interest" description="Disordered" evidence="1">
    <location>
        <begin position="92"/>
        <end position="112"/>
    </location>
</feature>
<protein>
    <submittedName>
        <fullName evidence="3">N-ATPase, AtpR subunit</fullName>
    </submittedName>
</protein>
<name>A0A2S9YJE3_9BACT</name>
<reference evidence="3 4" key="1">
    <citation type="submission" date="2018-03" db="EMBL/GenBank/DDBJ databases">
        <title>Draft Genome Sequences of the Obligatory Marine Myxobacteria Enhygromyxa salina SWB007.</title>
        <authorList>
            <person name="Poehlein A."/>
            <person name="Moghaddam J.A."/>
            <person name="Harms H."/>
            <person name="Alanjari M."/>
            <person name="Koenig G.M."/>
            <person name="Daniel R."/>
            <person name="Schaeberle T.F."/>
        </authorList>
    </citation>
    <scope>NUCLEOTIDE SEQUENCE [LARGE SCALE GENOMIC DNA]</scope>
    <source>
        <strain evidence="3 4">SWB007</strain>
    </source>
</reference>
<dbReference type="Proteomes" id="UP000238823">
    <property type="component" value="Unassembled WGS sequence"/>
</dbReference>
<comment type="caution">
    <text evidence="3">The sequence shown here is derived from an EMBL/GenBank/DDBJ whole genome shotgun (WGS) entry which is preliminary data.</text>
</comment>
<keyword evidence="2" id="KW-1133">Transmembrane helix</keyword>
<evidence type="ECO:0000313" key="3">
    <source>
        <dbReference type="EMBL" id="PRQ05219.1"/>
    </source>
</evidence>
<gene>
    <name evidence="3" type="ORF">ENSA7_46690</name>
</gene>
<dbReference type="RefSeq" id="WP_106091591.1">
    <property type="nucleotide sequence ID" value="NZ_PVNL01000096.1"/>
</dbReference>